<dbReference type="InterPro" id="IPR045134">
    <property type="entry name" value="UHRF1/2-like"/>
</dbReference>
<dbReference type="GO" id="GO:0004519">
    <property type="term" value="F:endonuclease activity"/>
    <property type="evidence" value="ECO:0007669"/>
    <property type="project" value="UniProtKB-KW"/>
</dbReference>
<evidence type="ECO:0000259" key="1">
    <source>
        <dbReference type="PROSITE" id="PS51015"/>
    </source>
</evidence>
<evidence type="ECO:0000313" key="3">
    <source>
        <dbReference type="Proteomes" id="UP000741013"/>
    </source>
</evidence>
<organism evidence="2 3">
    <name type="scientific">Amycolatopsis magusensis</name>
    <dbReference type="NCBI Taxonomy" id="882444"/>
    <lineage>
        <taxon>Bacteria</taxon>
        <taxon>Bacillati</taxon>
        <taxon>Actinomycetota</taxon>
        <taxon>Actinomycetes</taxon>
        <taxon>Pseudonocardiales</taxon>
        <taxon>Pseudonocardiaceae</taxon>
        <taxon>Amycolatopsis</taxon>
    </lineage>
</organism>
<proteinExistence type="predicted"/>
<dbReference type="PANTHER" id="PTHR14140:SF27">
    <property type="entry name" value="OS04G0289800 PROTEIN"/>
    <property type="match status" value="1"/>
</dbReference>
<dbReference type="SMART" id="SM00466">
    <property type="entry name" value="SRA"/>
    <property type="match status" value="1"/>
</dbReference>
<keyword evidence="2" id="KW-0540">Nuclease</keyword>
<dbReference type="PROSITE" id="PS51015">
    <property type="entry name" value="YDG"/>
    <property type="match status" value="1"/>
</dbReference>
<dbReference type="InterPro" id="IPR036987">
    <property type="entry name" value="SRA-YDG_sf"/>
</dbReference>
<dbReference type="Pfam" id="PF02182">
    <property type="entry name" value="SAD_SRA"/>
    <property type="match status" value="1"/>
</dbReference>
<name>A0ABS4PJ32_9PSEU</name>
<dbReference type="InterPro" id="IPR058807">
    <property type="entry name" value="ScoMcrA_N"/>
</dbReference>
<dbReference type="EMBL" id="JAGGMS010000001">
    <property type="protein sequence ID" value="MBP2179432.1"/>
    <property type="molecule type" value="Genomic_DNA"/>
</dbReference>
<evidence type="ECO:0000313" key="2">
    <source>
        <dbReference type="EMBL" id="MBP2179432.1"/>
    </source>
</evidence>
<dbReference type="Pfam" id="PF26345">
    <property type="entry name" value="ScoMcrA_N"/>
    <property type="match status" value="1"/>
</dbReference>
<keyword evidence="3" id="KW-1185">Reference proteome</keyword>
<reference evidence="2 3" key="1">
    <citation type="submission" date="2021-03" db="EMBL/GenBank/DDBJ databases">
        <title>Sequencing the genomes of 1000 actinobacteria strains.</title>
        <authorList>
            <person name="Klenk H.-P."/>
        </authorList>
    </citation>
    <scope>NUCLEOTIDE SEQUENCE [LARGE SCALE GENOMIC DNA]</scope>
    <source>
        <strain evidence="2 3">DSM 45510</strain>
    </source>
</reference>
<keyword evidence="2" id="KW-0378">Hydrolase</keyword>
<dbReference type="InterPro" id="IPR003105">
    <property type="entry name" value="SRA_YDG"/>
</dbReference>
<dbReference type="PANTHER" id="PTHR14140">
    <property type="entry name" value="E3 UBIQUITIN-PROTEIN LIGASE UHRF-RELATED"/>
    <property type="match status" value="1"/>
</dbReference>
<dbReference type="InterPro" id="IPR003615">
    <property type="entry name" value="HNH_nuc"/>
</dbReference>
<accession>A0ABS4PJ32</accession>
<feature type="domain" description="YDG" evidence="1">
    <location>
        <begin position="101"/>
        <end position="237"/>
    </location>
</feature>
<gene>
    <name evidence="2" type="ORF">JOM49_000958</name>
</gene>
<sequence length="375" mass="41293">MSLADISREDVLKAMAEYDHLGRDKFLSRYGFRTSRRYVVVAGAFEYDSKALLGVAHRFATGEVLKAGDFSGGGATVVARAMALGFEVRDLEESSGGVKLGEIDGVPEGTWFAKRADVAARGVHRNQQWGIVGNQRDGAESIVVSGGYEDDEDYGDVIIYTGHGGRDRKLKKQVADQSFEDSGNAALLTSKIMGTPVRVVRGNTATGYRYDGLFRVEDFSRGPGRSGFKVCRFRMVKIRPEDLVDIEPVAPAGNAKPVRRTTSSQRVVRKTAVADFVKALHDHTCQMCGTRLTIRGRGYSEGAHIRALGRPHDGPDEAENVLCLCPNCHVRFDGGEVLIDSDLSFDLDGEKRQLLRRPGHVVKREHVDYHRARHS</sequence>
<dbReference type="SUPFAM" id="SSF88697">
    <property type="entry name" value="PUA domain-like"/>
    <property type="match status" value="1"/>
</dbReference>
<dbReference type="Pfam" id="PF13391">
    <property type="entry name" value="HNH_2"/>
    <property type="match status" value="1"/>
</dbReference>
<comment type="caution">
    <text evidence="2">The sequence shown here is derived from an EMBL/GenBank/DDBJ whole genome shotgun (WGS) entry which is preliminary data.</text>
</comment>
<dbReference type="Proteomes" id="UP000741013">
    <property type="component" value="Unassembled WGS sequence"/>
</dbReference>
<dbReference type="CDD" id="cd00085">
    <property type="entry name" value="HNHc"/>
    <property type="match status" value="1"/>
</dbReference>
<dbReference type="InterPro" id="IPR015947">
    <property type="entry name" value="PUA-like_sf"/>
</dbReference>
<keyword evidence="2" id="KW-0255">Endonuclease</keyword>
<dbReference type="Gene3D" id="2.30.280.10">
    <property type="entry name" value="SRA-YDG"/>
    <property type="match status" value="1"/>
</dbReference>
<dbReference type="Gene3D" id="1.10.30.50">
    <property type="match status" value="1"/>
</dbReference>
<dbReference type="RefSeq" id="WP_209663142.1">
    <property type="nucleotide sequence ID" value="NZ_JAGGMS010000001.1"/>
</dbReference>
<protein>
    <submittedName>
        <fullName evidence="2">Restriction endonuclease</fullName>
    </submittedName>
</protein>